<dbReference type="InterPro" id="IPR043428">
    <property type="entry name" value="LivM-like"/>
</dbReference>
<keyword evidence="4 6" id="KW-1133">Transmembrane helix</keyword>
<feature type="transmembrane region" description="Helical" evidence="6">
    <location>
        <begin position="288"/>
        <end position="305"/>
    </location>
</feature>
<dbReference type="RefSeq" id="WP_205210963.1">
    <property type="nucleotide sequence ID" value="NZ_JAFFZO010000020.1"/>
</dbReference>
<feature type="transmembrane region" description="Helical" evidence="6">
    <location>
        <begin position="168"/>
        <end position="187"/>
    </location>
</feature>
<feature type="transmembrane region" description="Helical" evidence="6">
    <location>
        <begin position="254"/>
        <end position="276"/>
    </location>
</feature>
<protein>
    <submittedName>
        <fullName evidence="7">Branched-chain amino acid ABC transporter permease</fullName>
    </submittedName>
</protein>
<comment type="caution">
    <text evidence="7">The sequence shown here is derived from an EMBL/GenBank/DDBJ whole genome shotgun (WGS) entry which is preliminary data.</text>
</comment>
<evidence type="ECO:0000256" key="3">
    <source>
        <dbReference type="ARBA" id="ARBA00022692"/>
    </source>
</evidence>
<evidence type="ECO:0000256" key="6">
    <source>
        <dbReference type="SAM" id="Phobius"/>
    </source>
</evidence>
<feature type="transmembrane region" description="Helical" evidence="6">
    <location>
        <begin position="65"/>
        <end position="82"/>
    </location>
</feature>
<organism evidence="7 8">
    <name type="scientific">Amphritea pacifica</name>
    <dbReference type="NCBI Taxonomy" id="2811233"/>
    <lineage>
        <taxon>Bacteria</taxon>
        <taxon>Pseudomonadati</taxon>
        <taxon>Pseudomonadota</taxon>
        <taxon>Gammaproteobacteria</taxon>
        <taxon>Oceanospirillales</taxon>
        <taxon>Oceanospirillaceae</taxon>
        <taxon>Amphritea</taxon>
    </lineage>
</organism>
<evidence type="ECO:0000256" key="1">
    <source>
        <dbReference type="ARBA" id="ARBA00004429"/>
    </source>
</evidence>
<dbReference type="PANTHER" id="PTHR30482:SF17">
    <property type="entry name" value="ABC TRANSPORTER ATP-BINDING PROTEIN"/>
    <property type="match status" value="1"/>
</dbReference>
<name>A0ABS2W3J1_9GAMM</name>
<accession>A0ABS2W3J1</accession>
<feature type="transmembrane region" description="Helical" evidence="6">
    <location>
        <begin position="208"/>
        <end position="234"/>
    </location>
</feature>
<dbReference type="InterPro" id="IPR001851">
    <property type="entry name" value="ABC_transp_permease"/>
</dbReference>
<evidence type="ECO:0000313" key="7">
    <source>
        <dbReference type="EMBL" id="MBN0986098.1"/>
    </source>
</evidence>
<gene>
    <name evidence="7" type="ORF">JW498_01855</name>
</gene>
<sequence length="322" mass="36162">MSILSNKSEKIFIYLFFAIGLFIPLFLEGNTFFINKFSTIIILAIFVMSLDYLVGRTGLITLGHAMFYGLGGYIFTILAPEYEAVNFWVYTFYVMLISGFIALIVGLIVLRTSGIYMIMITLALAQMSFYFFADSIEYGGQDGLFVYIKPETSIFGLNFLDLENETHFYYLCLLSLFNCFVFFKIIMNSSFGRVIDALKENPDRATALGYNIFHFRLIAYVLASSLAAYAGYLFALQFGFVNPSMMSWDVSATALVMALLGGLGTIYGAIIGSFVYEGLHYFIEHLTEYWMFFMGALIIALVLTLKNGMAGFLNTLSGGKRS</sequence>
<feature type="transmembrane region" description="Helical" evidence="6">
    <location>
        <begin position="12"/>
        <end position="27"/>
    </location>
</feature>
<dbReference type="EMBL" id="JAFFZP010000002">
    <property type="protein sequence ID" value="MBN0986098.1"/>
    <property type="molecule type" value="Genomic_DNA"/>
</dbReference>
<dbReference type="CDD" id="cd06581">
    <property type="entry name" value="TM_PBP1_LivM_like"/>
    <property type="match status" value="1"/>
</dbReference>
<evidence type="ECO:0000313" key="8">
    <source>
        <dbReference type="Proteomes" id="UP000760472"/>
    </source>
</evidence>
<keyword evidence="3 6" id="KW-0812">Transmembrane</keyword>
<evidence type="ECO:0000256" key="4">
    <source>
        <dbReference type="ARBA" id="ARBA00022989"/>
    </source>
</evidence>
<feature type="transmembrane region" description="Helical" evidence="6">
    <location>
        <begin position="115"/>
        <end position="133"/>
    </location>
</feature>
<feature type="transmembrane region" description="Helical" evidence="6">
    <location>
        <begin position="33"/>
        <end position="53"/>
    </location>
</feature>
<feature type="transmembrane region" description="Helical" evidence="6">
    <location>
        <begin position="88"/>
        <end position="110"/>
    </location>
</feature>
<evidence type="ECO:0000256" key="5">
    <source>
        <dbReference type="ARBA" id="ARBA00023136"/>
    </source>
</evidence>
<keyword evidence="8" id="KW-1185">Reference proteome</keyword>
<proteinExistence type="predicted"/>
<dbReference type="Proteomes" id="UP000760472">
    <property type="component" value="Unassembled WGS sequence"/>
</dbReference>
<evidence type="ECO:0000256" key="2">
    <source>
        <dbReference type="ARBA" id="ARBA00022475"/>
    </source>
</evidence>
<dbReference type="Pfam" id="PF02653">
    <property type="entry name" value="BPD_transp_2"/>
    <property type="match status" value="1"/>
</dbReference>
<dbReference type="PANTHER" id="PTHR30482">
    <property type="entry name" value="HIGH-AFFINITY BRANCHED-CHAIN AMINO ACID TRANSPORT SYSTEM PERMEASE"/>
    <property type="match status" value="1"/>
</dbReference>
<keyword evidence="5 6" id="KW-0472">Membrane</keyword>
<comment type="subcellular location">
    <subcellularLocation>
        <location evidence="1">Cell inner membrane</location>
        <topology evidence="1">Multi-pass membrane protein</topology>
    </subcellularLocation>
</comment>
<reference evidence="7 8" key="1">
    <citation type="submission" date="2021-02" db="EMBL/GenBank/DDBJ databases">
        <title>A novel species of genus Amphritea isolated from a fishpond in China.</title>
        <authorList>
            <person name="Lu H."/>
        </authorList>
    </citation>
    <scope>NUCLEOTIDE SEQUENCE [LARGE SCALE GENOMIC DNA]</scope>
    <source>
        <strain evidence="7 8">RP18W</strain>
    </source>
</reference>
<keyword evidence="2" id="KW-1003">Cell membrane</keyword>